<comment type="caution">
    <text evidence="2">The sequence shown here is derived from an EMBL/GenBank/DDBJ whole genome shotgun (WGS) entry which is preliminary data.</text>
</comment>
<keyword evidence="1" id="KW-1133">Transmembrane helix</keyword>
<name>A0A151JG07_9VIBR</name>
<protein>
    <submittedName>
        <fullName evidence="2">Uncharacterized protein</fullName>
    </submittedName>
</protein>
<keyword evidence="1" id="KW-0812">Transmembrane</keyword>
<evidence type="ECO:0000313" key="2">
    <source>
        <dbReference type="EMBL" id="KYN24724.1"/>
    </source>
</evidence>
<dbReference type="Proteomes" id="UP000075349">
    <property type="component" value="Unassembled WGS sequence"/>
</dbReference>
<dbReference type="EMBL" id="LOMK01000001">
    <property type="protein sequence ID" value="KYN24724.1"/>
    <property type="molecule type" value="Genomic_DNA"/>
</dbReference>
<evidence type="ECO:0000256" key="1">
    <source>
        <dbReference type="SAM" id="Phobius"/>
    </source>
</evidence>
<organism evidence="2 3">
    <name type="scientific">Vibrio cidicii</name>
    <dbReference type="NCBI Taxonomy" id="1763883"/>
    <lineage>
        <taxon>Bacteria</taxon>
        <taxon>Pseudomonadati</taxon>
        <taxon>Pseudomonadota</taxon>
        <taxon>Gammaproteobacteria</taxon>
        <taxon>Vibrionales</taxon>
        <taxon>Vibrionaceae</taxon>
        <taxon>Vibrio</taxon>
    </lineage>
</organism>
<evidence type="ECO:0000313" key="3">
    <source>
        <dbReference type="Proteomes" id="UP000075349"/>
    </source>
</evidence>
<sequence length="152" mass="18052">MKTLLRQKRIFNINILNQFIMRTGFFGMLAYYLVEISKKPFSTQLAYIAFFSALSLAIDFLASRKTKESEEVILDNGRLIFLHVNIDISTISDILYVQTKRFEHTIRFRFKNQTYQDFELASSDLIEDLRFYKFLVENQLPVKMLDNDERIV</sequence>
<dbReference type="AlphaFoldDB" id="A0A151JG07"/>
<feature type="transmembrane region" description="Helical" evidence="1">
    <location>
        <begin position="45"/>
        <end position="62"/>
    </location>
</feature>
<gene>
    <name evidence="2" type="ORF">AUQ44_02225</name>
</gene>
<reference evidence="3" key="1">
    <citation type="submission" date="2015-12" db="EMBL/GenBank/DDBJ databases">
        <authorList>
            <person name="Tarr C.L."/>
            <person name="Gladney L.M."/>
        </authorList>
    </citation>
    <scope>NUCLEOTIDE SEQUENCE [LARGE SCALE GENOMIC DNA]</scope>
    <source>
        <strain evidence="3">2756-81</strain>
    </source>
</reference>
<accession>A0A151JG07</accession>
<feature type="transmembrane region" description="Helical" evidence="1">
    <location>
        <begin position="12"/>
        <end position="33"/>
    </location>
</feature>
<keyword evidence="1" id="KW-0472">Membrane</keyword>
<proteinExistence type="predicted"/>